<dbReference type="InterPro" id="IPR001638">
    <property type="entry name" value="Solute-binding_3/MltF_N"/>
</dbReference>
<evidence type="ECO:0000313" key="5">
    <source>
        <dbReference type="Proteomes" id="UP001059950"/>
    </source>
</evidence>
<evidence type="ECO:0000256" key="2">
    <source>
        <dbReference type="ARBA" id="ARBA00022729"/>
    </source>
</evidence>
<dbReference type="PANTHER" id="PTHR35936:SF32">
    <property type="entry name" value="MEMBRANE-BOUND LYTIC MUREIN TRANSGLYCOSYLASE F"/>
    <property type="match status" value="1"/>
</dbReference>
<keyword evidence="2" id="KW-0732">Signal</keyword>
<keyword evidence="5" id="KW-1185">Reference proteome</keyword>
<dbReference type="Gene3D" id="3.40.190.10">
    <property type="entry name" value="Periplasmic binding protein-like II"/>
    <property type="match status" value="2"/>
</dbReference>
<dbReference type="EMBL" id="CP073344">
    <property type="protein sequence ID" value="UTW04017.1"/>
    <property type="molecule type" value="Genomic_DNA"/>
</dbReference>
<feature type="domain" description="Solute-binding protein family 3/N-terminal" evidence="3">
    <location>
        <begin position="48"/>
        <end position="265"/>
    </location>
</feature>
<name>A0ABY5GVK2_9GAMM</name>
<dbReference type="SUPFAM" id="SSF53850">
    <property type="entry name" value="Periplasmic binding protein-like II"/>
    <property type="match status" value="1"/>
</dbReference>
<comment type="similarity">
    <text evidence="1">Belongs to the bacterial solute-binding protein 3 family.</text>
</comment>
<protein>
    <submittedName>
        <fullName evidence="4">Transporter substrate-binding domain-containing protein</fullName>
    </submittedName>
</protein>
<evidence type="ECO:0000259" key="3">
    <source>
        <dbReference type="SMART" id="SM00062"/>
    </source>
</evidence>
<reference evidence="4" key="1">
    <citation type="submission" date="2021-04" db="EMBL/GenBank/DDBJ databases">
        <title>Oceanospirillales bacteria with DddD are important DMSP degraders in coastal seawater.</title>
        <authorList>
            <person name="Liu J."/>
        </authorList>
    </citation>
    <scope>NUCLEOTIDE SEQUENCE</scope>
    <source>
        <strain evidence="4">GY6</strain>
    </source>
</reference>
<gene>
    <name evidence="4" type="ORF">KDX31_03085</name>
</gene>
<evidence type="ECO:0000313" key="4">
    <source>
        <dbReference type="EMBL" id="UTW04017.1"/>
    </source>
</evidence>
<evidence type="ECO:0000256" key="1">
    <source>
        <dbReference type="ARBA" id="ARBA00010333"/>
    </source>
</evidence>
<accession>A0ABY5GVK2</accession>
<dbReference type="SMART" id="SM00062">
    <property type="entry name" value="PBPb"/>
    <property type="match status" value="1"/>
</dbReference>
<proteinExistence type="inferred from homology"/>
<dbReference type="Proteomes" id="UP001059950">
    <property type="component" value="Chromosome"/>
</dbReference>
<dbReference type="Pfam" id="PF00497">
    <property type="entry name" value="SBP_bac_3"/>
    <property type="match status" value="1"/>
</dbReference>
<dbReference type="PANTHER" id="PTHR35936">
    <property type="entry name" value="MEMBRANE-BOUND LYTIC MUREIN TRANSGLYCOSYLASE F"/>
    <property type="match status" value="1"/>
</dbReference>
<organism evidence="4 5">
    <name type="scientific">Amphritea atlantica</name>
    <dbReference type="NCBI Taxonomy" id="355243"/>
    <lineage>
        <taxon>Bacteria</taxon>
        <taxon>Pseudomonadati</taxon>
        <taxon>Pseudomonadota</taxon>
        <taxon>Gammaproteobacteria</taxon>
        <taxon>Oceanospirillales</taxon>
        <taxon>Oceanospirillaceae</taxon>
        <taxon>Amphritea</taxon>
    </lineage>
</organism>
<sequence length="265" mass="28978">MSIKIKRLTPRFHKRLSSVIISFIAWTFIAISPAANSQAISEIRASGEINLCANPEQMPFSKQADTPEGLQIDVARAIAEKLGVSLNVSWIFSKRQAKKVGCDFYAGVARLKGGDSKYLLITEPYLRLEFKLVTRDNGPVINSIDDLKPLVVGVSPGSIASHALTKNNIRIAVRFPDEASRLQALADGLIDAAVVTNVSAGWFQTGHGQLQVFDAEAVLSTGLNYDYALGLRKSDDNSRNRFNQLLAEMKNDGSLADILNRYGVK</sequence>